<dbReference type="PANTHER" id="PTHR40112">
    <property type="entry name" value="H2HPP ISOMERASE"/>
    <property type="match status" value="1"/>
</dbReference>
<sequence length="114" mass="12858">MEPHMDAILANFEDMDWFDVRDGVRRKAFSGDGATIAMHELLPGHEPRPHDHPYEQIVYVAEGEMDFHVGGKVHRLTKGGLLVIPPNVRHHGVVVGDRPAINIDIFTPRRAEYA</sequence>
<organism evidence="2 3">
    <name type="scientific">Sphingosinicella microcystinivorans</name>
    <dbReference type="NCBI Taxonomy" id="335406"/>
    <lineage>
        <taxon>Bacteria</taxon>
        <taxon>Pseudomonadati</taxon>
        <taxon>Pseudomonadota</taxon>
        <taxon>Alphaproteobacteria</taxon>
        <taxon>Sphingomonadales</taxon>
        <taxon>Sphingosinicellaceae</taxon>
        <taxon>Sphingosinicella</taxon>
    </lineage>
</organism>
<evidence type="ECO:0000313" key="3">
    <source>
        <dbReference type="Proteomes" id="UP000275727"/>
    </source>
</evidence>
<feature type="domain" description="Cupin type-2" evidence="1">
    <location>
        <begin position="39"/>
        <end position="106"/>
    </location>
</feature>
<gene>
    <name evidence="2" type="ORF">SmB9_09340</name>
</gene>
<evidence type="ECO:0000313" key="2">
    <source>
        <dbReference type="EMBL" id="BBE33276.1"/>
    </source>
</evidence>
<accession>A0AAD1D3T8</accession>
<dbReference type="Gene3D" id="2.60.120.10">
    <property type="entry name" value="Jelly Rolls"/>
    <property type="match status" value="1"/>
</dbReference>
<dbReference type="KEGG" id="smic:SmB9_09340"/>
<dbReference type="Pfam" id="PF07883">
    <property type="entry name" value="Cupin_2"/>
    <property type="match status" value="1"/>
</dbReference>
<name>A0AAD1D3T8_SPHMI</name>
<dbReference type="PANTHER" id="PTHR40112:SF1">
    <property type="entry name" value="H2HPP ISOMERASE"/>
    <property type="match status" value="1"/>
</dbReference>
<dbReference type="InterPro" id="IPR014710">
    <property type="entry name" value="RmlC-like_jellyroll"/>
</dbReference>
<dbReference type="InterPro" id="IPR011051">
    <property type="entry name" value="RmlC_Cupin_sf"/>
</dbReference>
<dbReference type="SUPFAM" id="SSF51182">
    <property type="entry name" value="RmlC-like cupins"/>
    <property type="match status" value="1"/>
</dbReference>
<dbReference type="InterPro" id="IPR052535">
    <property type="entry name" value="Bacilysin_H2HPP_isomerase"/>
</dbReference>
<dbReference type="Proteomes" id="UP000275727">
    <property type="component" value="Chromosome"/>
</dbReference>
<dbReference type="InterPro" id="IPR013096">
    <property type="entry name" value="Cupin_2"/>
</dbReference>
<reference evidence="2 3" key="1">
    <citation type="submission" date="2018-06" db="EMBL/GenBank/DDBJ databases">
        <title>Complete Genome Sequence of the Microcystin-Degrading Bacterium Sphingosinicella microcystinivorans Strain B-9.</title>
        <authorList>
            <person name="Jin H."/>
            <person name="Nishizawa T."/>
            <person name="Guo Y."/>
            <person name="Nishizawa A."/>
            <person name="Park H."/>
            <person name="Kato H."/>
            <person name="Tsuji K."/>
            <person name="Harada K."/>
        </authorList>
    </citation>
    <scope>NUCLEOTIDE SEQUENCE [LARGE SCALE GENOMIC DNA]</scope>
    <source>
        <strain evidence="2 3">B9</strain>
    </source>
</reference>
<dbReference type="EMBL" id="AP018711">
    <property type="protein sequence ID" value="BBE33276.1"/>
    <property type="molecule type" value="Genomic_DNA"/>
</dbReference>
<dbReference type="AlphaFoldDB" id="A0AAD1D3T8"/>
<proteinExistence type="predicted"/>
<evidence type="ECO:0000259" key="1">
    <source>
        <dbReference type="Pfam" id="PF07883"/>
    </source>
</evidence>
<dbReference type="CDD" id="cd02238">
    <property type="entry name" value="cupin_KdgF"/>
    <property type="match status" value="1"/>
</dbReference>
<protein>
    <recommendedName>
        <fullName evidence="1">Cupin type-2 domain-containing protein</fullName>
    </recommendedName>
</protein>